<dbReference type="AlphaFoldDB" id="A0AA42N1A9"/>
<evidence type="ECO:0000313" key="2">
    <source>
        <dbReference type="Proteomes" id="UP001158730"/>
    </source>
</evidence>
<name>A0AA42N1A9_AQUAC</name>
<proteinExistence type="predicted"/>
<accession>A0AA42N1A9</accession>
<dbReference type="EMBL" id="JAOBYN010000008">
    <property type="protein sequence ID" value="MDH1055295.1"/>
    <property type="molecule type" value="Genomic_DNA"/>
</dbReference>
<organism evidence="1 2">
    <name type="scientific">Aquipseudomonas alcaligenes</name>
    <name type="common">Pseudomonas alcaligenes</name>
    <dbReference type="NCBI Taxonomy" id="43263"/>
    <lineage>
        <taxon>Bacteria</taxon>
        <taxon>Pseudomonadati</taxon>
        <taxon>Pseudomonadota</taxon>
        <taxon>Gammaproteobacteria</taxon>
        <taxon>Pseudomonadales</taxon>
        <taxon>Pseudomonadaceae</taxon>
        <taxon>Aquipseudomonas</taxon>
    </lineage>
</organism>
<gene>
    <name evidence="1" type="ORF">N5C05_11045</name>
</gene>
<dbReference type="Proteomes" id="UP001158730">
    <property type="component" value="Unassembled WGS sequence"/>
</dbReference>
<evidence type="ECO:0000313" key="1">
    <source>
        <dbReference type="EMBL" id="MDH1055295.1"/>
    </source>
</evidence>
<dbReference type="RefSeq" id="WP_280053949.1">
    <property type="nucleotide sequence ID" value="NZ_JAOBYN010000008.1"/>
</dbReference>
<protein>
    <submittedName>
        <fullName evidence="1">Uncharacterized protein</fullName>
    </submittedName>
</protein>
<sequence>MIKVSFSGLRERLQTLDRLEREQLPFAATLALTRTAQVVADDLRQEMRVAFDRPTPATLDSLFIRPATRQRMEASVWIKDGRSAGPGGGLVGQVGRWGKGRAAIKWLSPEVFGGPRDDKGVEAMLRRRGVLTQGQYIVPGNGLALDQFGNIPRGKLNQIMSGARLFTQEGYSANATGSKRSRAKGHGKRYFVMHDTNRRPFAVAERTGSGRAGLKIVLVFARRPTYSKALDWFAIAERSAEAALPVEFEKAMAQALATRRGR</sequence>
<reference evidence="1" key="1">
    <citation type="submission" date="2022-09" db="EMBL/GenBank/DDBJ databases">
        <title>Intensive care unit water sources are persistently colonized with multi-drug resistant bacteria and are the site of extensive horizontal gene transfer of antibiotic resistance genes.</title>
        <authorList>
            <person name="Diorio-Toth L."/>
        </authorList>
    </citation>
    <scope>NUCLEOTIDE SEQUENCE</scope>
    <source>
        <strain evidence="1">GD03990</strain>
    </source>
</reference>
<comment type="caution">
    <text evidence="1">The sequence shown here is derived from an EMBL/GenBank/DDBJ whole genome shotgun (WGS) entry which is preliminary data.</text>
</comment>